<organism evidence="4 5">
    <name type="scientific">Fervidicola ferrireducens</name>
    <dbReference type="NCBI Taxonomy" id="520764"/>
    <lineage>
        <taxon>Bacteria</taxon>
        <taxon>Bacillati</taxon>
        <taxon>Bacillota</taxon>
        <taxon>Clostridia</taxon>
        <taxon>Thermosediminibacterales</taxon>
        <taxon>Thermosediminibacteraceae</taxon>
        <taxon>Fervidicola</taxon>
    </lineage>
</organism>
<dbReference type="Pfam" id="PF00011">
    <property type="entry name" value="HSP20"/>
    <property type="match status" value="1"/>
</dbReference>
<protein>
    <submittedName>
        <fullName evidence="4">18 kDa heat shock protein</fullName>
    </submittedName>
</protein>
<sequence length="144" mass="17194">MRGRELMPWRRRGFFPSIFEFDVENFLDNFFDFFGQQPIRIDMRETENEYIVEADMPGFDKNSIEIRYENNMLTISGQHDEITEEKRENYIHRERRRGSFSRTIPVPENVDAEKIRASYNNGVLKVIMPKITPSKPSGRKIEIE</sequence>
<dbReference type="PROSITE" id="PS01031">
    <property type="entry name" value="SHSP"/>
    <property type="match status" value="1"/>
</dbReference>
<evidence type="ECO:0000256" key="2">
    <source>
        <dbReference type="RuleBase" id="RU003616"/>
    </source>
</evidence>
<dbReference type="Proteomes" id="UP000070427">
    <property type="component" value="Unassembled WGS sequence"/>
</dbReference>
<dbReference type="InterPro" id="IPR031107">
    <property type="entry name" value="Small_HSP"/>
</dbReference>
<reference evidence="4 5" key="1">
    <citation type="submission" date="2015-12" db="EMBL/GenBank/DDBJ databases">
        <title>Draft genome sequnece of Fervidicola ferrireducens strain Y170.</title>
        <authorList>
            <person name="Patel B.K."/>
        </authorList>
    </citation>
    <scope>NUCLEOTIDE SEQUENCE [LARGE SCALE GENOMIC DNA]</scope>
    <source>
        <strain evidence="4 5">Y170</strain>
    </source>
</reference>
<dbReference type="STRING" id="520764.AN618_17070"/>
<keyword evidence="5" id="KW-1185">Reference proteome</keyword>
<comment type="caution">
    <text evidence="4">The sequence shown here is derived from an EMBL/GenBank/DDBJ whole genome shotgun (WGS) entry which is preliminary data.</text>
</comment>
<dbReference type="OrthoDB" id="9811615at2"/>
<dbReference type="CDD" id="cd06471">
    <property type="entry name" value="ACD_LpsHSP_like"/>
    <property type="match status" value="1"/>
</dbReference>
<evidence type="ECO:0000259" key="3">
    <source>
        <dbReference type="PROSITE" id="PS01031"/>
    </source>
</evidence>
<dbReference type="EMBL" id="LOED01000022">
    <property type="protein sequence ID" value="KXG76035.1"/>
    <property type="molecule type" value="Genomic_DNA"/>
</dbReference>
<proteinExistence type="inferred from homology"/>
<name>A0A140L660_9FIRM</name>
<dbReference type="AlphaFoldDB" id="A0A140L660"/>
<accession>A0A140L660</accession>
<dbReference type="InterPro" id="IPR002068">
    <property type="entry name" value="A-crystallin/Hsp20_dom"/>
</dbReference>
<comment type="similarity">
    <text evidence="1 2">Belongs to the small heat shock protein (HSP20) family.</text>
</comment>
<dbReference type="SUPFAM" id="SSF49764">
    <property type="entry name" value="HSP20-like chaperones"/>
    <property type="match status" value="1"/>
</dbReference>
<feature type="domain" description="SHSP" evidence="3">
    <location>
        <begin position="30"/>
        <end position="144"/>
    </location>
</feature>
<keyword evidence="4" id="KW-0346">Stress response</keyword>
<evidence type="ECO:0000313" key="4">
    <source>
        <dbReference type="EMBL" id="KXG76035.1"/>
    </source>
</evidence>
<dbReference type="InterPro" id="IPR008978">
    <property type="entry name" value="HSP20-like_chaperone"/>
</dbReference>
<evidence type="ECO:0000256" key="1">
    <source>
        <dbReference type="PROSITE-ProRule" id="PRU00285"/>
    </source>
</evidence>
<dbReference type="RefSeq" id="WP_066353894.1">
    <property type="nucleotide sequence ID" value="NZ_LOED01000022.1"/>
</dbReference>
<dbReference type="InParanoid" id="A0A140L660"/>
<gene>
    <name evidence="4" type="ORF">AN618_17070</name>
</gene>
<dbReference type="PANTHER" id="PTHR11527">
    <property type="entry name" value="HEAT-SHOCK PROTEIN 20 FAMILY MEMBER"/>
    <property type="match status" value="1"/>
</dbReference>
<evidence type="ECO:0000313" key="5">
    <source>
        <dbReference type="Proteomes" id="UP000070427"/>
    </source>
</evidence>
<dbReference type="Gene3D" id="2.60.40.790">
    <property type="match status" value="1"/>
</dbReference>